<evidence type="ECO:0000313" key="3">
    <source>
        <dbReference type="EMBL" id="KAG6696681.1"/>
    </source>
</evidence>
<evidence type="ECO:0000256" key="1">
    <source>
        <dbReference type="SAM" id="Phobius"/>
    </source>
</evidence>
<sequence>MHYRPVESPPTVLFSISQPCVPFHKFSFPPVHLSFHRPPVIIFVDNSGAYIILGILPFARKLLRRGTQPLHFGIYMCETHCLHFYLHPCRAYLLHELASI</sequence>
<evidence type="ECO:0000313" key="4">
    <source>
        <dbReference type="Proteomes" id="UP000811609"/>
    </source>
</evidence>
<gene>
    <name evidence="2" type="ORF">CIPAW_09G160000</name>
    <name evidence="3" type="ORF">I3842_09G160600</name>
</gene>
<proteinExistence type="predicted"/>
<dbReference type="AlphaFoldDB" id="A0A8T1PNA1"/>
<evidence type="ECO:0000313" key="2">
    <source>
        <dbReference type="EMBL" id="KAG6642717.1"/>
    </source>
</evidence>
<keyword evidence="1" id="KW-0472">Membrane</keyword>
<dbReference type="Proteomes" id="UP000811609">
    <property type="component" value="Chromosome 9"/>
</dbReference>
<reference evidence="2" key="1">
    <citation type="submission" date="2020-12" db="EMBL/GenBank/DDBJ databases">
        <title>WGS assembly of Carya illinoinensis cv. Pawnee.</title>
        <authorList>
            <person name="Platts A."/>
            <person name="Shu S."/>
            <person name="Wright S."/>
            <person name="Barry K."/>
            <person name="Edger P."/>
            <person name="Pires J.C."/>
            <person name="Schmutz J."/>
        </authorList>
    </citation>
    <scope>NUCLEOTIDE SEQUENCE</scope>
    <source>
        <tissue evidence="2">Leaf</tissue>
    </source>
</reference>
<name>A0A8T1PNA1_CARIL</name>
<accession>A0A8T1PNA1</accession>
<keyword evidence="1" id="KW-1133">Transmembrane helix</keyword>
<reference evidence="3" key="2">
    <citation type="submission" date="2021-01" db="EMBL/GenBank/DDBJ databases">
        <authorList>
            <person name="Lovell J.T."/>
            <person name="Bentley N."/>
            <person name="Bhattarai G."/>
            <person name="Jenkins J.W."/>
            <person name="Sreedasyam A."/>
            <person name="Alarcon Y."/>
            <person name="Bock C."/>
            <person name="Boston L."/>
            <person name="Carlson J."/>
            <person name="Cervantes K."/>
            <person name="Clermont K."/>
            <person name="Krom N."/>
            <person name="Kubenka K."/>
            <person name="Mamidi S."/>
            <person name="Mattison C."/>
            <person name="Monteros M."/>
            <person name="Pisani C."/>
            <person name="Plott C."/>
            <person name="Rajasekar S."/>
            <person name="Rhein H.S."/>
            <person name="Rohla C."/>
            <person name="Song M."/>
            <person name="Hilaire R.S."/>
            <person name="Shu S."/>
            <person name="Wells L."/>
            <person name="Wang X."/>
            <person name="Webber J."/>
            <person name="Heerema R.J."/>
            <person name="Klein P."/>
            <person name="Conner P."/>
            <person name="Grauke L."/>
            <person name="Grimwood J."/>
            <person name="Schmutz J."/>
            <person name="Randall J.J."/>
        </authorList>
    </citation>
    <scope>NUCLEOTIDE SEQUENCE</scope>
    <source>
        <tissue evidence="3">Leaf</tissue>
    </source>
</reference>
<dbReference type="EMBL" id="CM031833">
    <property type="protein sequence ID" value="KAG6696681.1"/>
    <property type="molecule type" value="Genomic_DNA"/>
</dbReference>
<dbReference type="SUPFAM" id="SSF111321">
    <property type="entry name" value="AF1104-like"/>
    <property type="match status" value="1"/>
</dbReference>
<dbReference type="OrthoDB" id="1714797at2759"/>
<keyword evidence="1" id="KW-0812">Transmembrane</keyword>
<dbReference type="EMBL" id="CM031817">
    <property type="protein sequence ID" value="KAG6642717.1"/>
    <property type="molecule type" value="Genomic_DNA"/>
</dbReference>
<organism evidence="2 4">
    <name type="scientific">Carya illinoinensis</name>
    <name type="common">Pecan</name>
    <dbReference type="NCBI Taxonomy" id="32201"/>
    <lineage>
        <taxon>Eukaryota</taxon>
        <taxon>Viridiplantae</taxon>
        <taxon>Streptophyta</taxon>
        <taxon>Embryophyta</taxon>
        <taxon>Tracheophyta</taxon>
        <taxon>Spermatophyta</taxon>
        <taxon>Magnoliopsida</taxon>
        <taxon>eudicotyledons</taxon>
        <taxon>Gunneridae</taxon>
        <taxon>Pentapetalae</taxon>
        <taxon>rosids</taxon>
        <taxon>fabids</taxon>
        <taxon>Fagales</taxon>
        <taxon>Juglandaceae</taxon>
        <taxon>Carya</taxon>
    </lineage>
</organism>
<dbReference type="Proteomes" id="UP000811246">
    <property type="component" value="Chromosome 9"/>
</dbReference>
<keyword evidence="4" id="KW-1185">Reference proteome</keyword>
<comment type="caution">
    <text evidence="2">The sequence shown here is derived from an EMBL/GenBank/DDBJ whole genome shotgun (WGS) entry which is preliminary data.</text>
</comment>
<dbReference type="InterPro" id="IPR036075">
    <property type="entry name" value="ARMT-1-like_metal-bd_sf"/>
</dbReference>
<protein>
    <submittedName>
        <fullName evidence="2">Uncharacterized protein</fullName>
    </submittedName>
</protein>
<feature type="transmembrane region" description="Helical" evidence="1">
    <location>
        <begin position="40"/>
        <end position="59"/>
    </location>
</feature>